<feature type="transmembrane region" description="Helical" evidence="13">
    <location>
        <begin position="193"/>
        <end position="213"/>
    </location>
</feature>
<dbReference type="eggNOG" id="COG0534">
    <property type="taxonomic scope" value="Bacteria"/>
</dbReference>
<dbReference type="PANTHER" id="PTHR43298">
    <property type="entry name" value="MULTIDRUG RESISTANCE PROTEIN NORM-RELATED"/>
    <property type="match status" value="1"/>
</dbReference>
<dbReference type="GeneID" id="78229029"/>
<dbReference type="GO" id="GO:0042910">
    <property type="term" value="F:xenobiotic transmembrane transporter activity"/>
    <property type="evidence" value="ECO:0007669"/>
    <property type="project" value="InterPro"/>
</dbReference>
<dbReference type="InterPro" id="IPR002528">
    <property type="entry name" value="MATE_fam"/>
</dbReference>
<evidence type="ECO:0000256" key="4">
    <source>
        <dbReference type="ARBA" id="ARBA00020268"/>
    </source>
</evidence>
<evidence type="ECO:0000256" key="1">
    <source>
        <dbReference type="ARBA" id="ARBA00003408"/>
    </source>
</evidence>
<evidence type="ECO:0000256" key="12">
    <source>
        <dbReference type="ARBA" id="ARBA00031636"/>
    </source>
</evidence>
<feature type="transmembrane region" description="Helical" evidence="13">
    <location>
        <begin position="132"/>
        <end position="150"/>
    </location>
</feature>
<evidence type="ECO:0000256" key="10">
    <source>
        <dbReference type="ARBA" id="ARBA00023065"/>
    </source>
</evidence>
<feature type="transmembrane region" description="Helical" evidence="13">
    <location>
        <begin position="162"/>
        <end position="187"/>
    </location>
</feature>
<evidence type="ECO:0000256" key="9">
    <source>
        <dbReference type="ARBA" id="ARBA00022989"/>
    </source>
</evidence>
<keyword evidence="9 13" id="KW-1133">Transmembrane helix</keyword>
<keyword evidence="5" id="KW-0813">Transport</keyword>
<feature type="transmembrane region" description="Helical" evidence="13">
    <location>
        <begin position="419"/>
        <end position="437"/>
    </location>
</feature>
<dbReference type="PIRSF" id="PIRSF006603">
    <property type="entry name" value="DinF"/>
    <property type="match status" value="1"/>
</dbReference>
<feature type="transmembrane region" description="Helical" evidence="13">
    <location>
        <begin position="313"/>
        <end position="336"/>
    </location>
</feature>
<evidence type="ECO:0000256" key="3">
    <source>
        <dbReference type="ARBA" id="ARBA00010199"/>
    </source>
</evidence>
<evidence type="ECO:0000313" key="15">
    <source>
        <dbReference type="Proteomes" id="UP000003157"/>
    </source>
</evidence>
<evidence type="ECO:0000256" key="7">
    <source>
        <dbReference type="ARBA" id="ARBA00022475"/>
    </source>
</evidence>
<feature type="transmembrane region" description="Helical" evidence="13">
    <location>
        <begin position="356"/>
        <end position="373"/>
    </location>
</feature>
<dbReference type="PANTHER" id="PTHR43298:SF2">
    <property type="entry name" value="FMN_FAD EXPORTER YEEO-RELATED"/>
    <property type="match status" value="1"/>
</dbReference>
<comment type="subcellular location">
    <subcellularLocation>
        <location evidence="2">Cell membrane</location>
        <topology evidence="2">Multi-pass membrane protein</topology>
    </subcellularLocation>
</comment>
<comment type="caution">
    <text evidence="14">The sequence shown here is derived from an EMBL/GenBank/DDBJ whole genome shotgun (WGS) entry which is preliminary data.</text>
</comment>
<keyword evidence="8 13" id="KW-0812">Transmembrane</keyword>
<gene>
    <name evidence="14" type="ORF">HMPREF9488_00564</name>
</gene>
<name>E7G726_9FIRM</name>
<organism evidence="14 15">
    <name type="scientific">Coprobacillus cateniformis</name>
    <dbReference type="NCBI Taxonomy" id="100884"/>
    <lineage>
        <taxon>Bacteria</taxon>
        <taxon>Bacillati</taxon>
        <taxon>Bacillota</taxon>
        <taxon>Erysipelotrichia</taxon>
        <taxon>Erysipelotrichales</taxon>
        <taxon>Coprobacillaceae</taxon>
        <taxon>Coprobacillus</taxon>
    </lineage>
</organism>
<evidence type="ECO:0000256" key="6">
    <source>
        <dbReference type="ARBA" id="ARBA00022449"/>
    </source>
</evidence>
<evidence type="ECO:0000256" key="8">
    <source>
        <dbReference type="ARBA" id="ARBA00022692"/>
    </source>
</evidence>
<keyword evidence="6" id="KW-0050">Antiport</keyword>
<dbReference type="GO" id="GO:0006811">
    <property type="term" value="P:monoatomic ion transport"/>
    <property type="evidence" value="ECO:0007669"/>
    <property type="project" value="UniProtKB-KW"/>
</dbReference>
<dbReference type="Pfam" id="PF01554">
    <property type="entry name" value="MatE"/>
    <property type="match status" value="2"/>
</dbReference>
<dbReference type="STRING" id="100884.GCA_000269565_01148"/>
<dbReference type="EMBL" id="ADKX01000008">
    <property type="protein sequence ID" value="EFW06104.1"/>
    <property type="molecule type" value="Genomic_DNA"/>
</dbReference>
<dbReference type="AlphaFoldDB" id="E7G726"/>
<keyword evidence="10" id="KW-0406">Ion transport</keyword>
<comment type="function">
    <text evidence="1">Multidrug efflux pump.</text>
</comment>
<evidence type="ECO:0000256" key="5">
    <source>
        <dbReference type="ARBA" id="ARBA00022448"/>
    </source>
</evidence>
<sequence>MFTLLKNPFHKKVFFFSIPIILSMFTQQFYNVADTMIVGQFLGVDELAAVGNAGTIVMLFIVVSGGIELSSEIIFSRYLGKKDLQKIANGSINIIAIALTISITLVALGFLCLPTLYRWIHLPNELIPFTNAYIMTYMIGVPFIYVYDISRAIITALGDSKHCFYFVFGSSLLNIILDLLFICVFHLGVFGAALATIIAQALFMFVAFYHLYNKIKDYPGFTWRPHIDMIQVKELIHITIPSVIQQFVITCSFIFIQSMINPFGSEIISGFVAVNKVLTLSRIVVLGFTQAFSIYAAKMIVSQEFTELKKIYIFFIKLSLIYMTLIAFLFFIFPHLLCQPFFSIDNYHEGYQFFKTYLQCSIAMMFMSIFKFMNESLLRSSMNMTYFLICNLSDLFIKIIATYMLLSPLVTNAFWSGETIGKFVSFLLSFFFIYLVNKKREPQ</sequence>
<keyword evidence="15" id="KW-1185">Reference proteome</keyword>
<keyword evidence="11 13" id="KW-0472">Membrane</keyword>
<keyword evidence="7" id="KW-1003">Cell membrane</keyword>
<dbReference type="Proteomes" id="UP000003157">
    <property type="component" value="Unassembled WGS sequence"/>
</dbReference>
<evidence type="ECO:0000256" key="2">
    <source>
        <dbReference type="ARBA" id="ARBA00004651"/>
    </source>
</evidence>
<feature type="transmembrane region" description="Helical" evidence="13">
    <location>
        <begin position="385"/>
        <end position="407"/>
    </location>
</feature>
<proteinExistence type="inferred from homology"/>
<feature type="transmembrane region" description="Helical" evidence="13">
    <location>
        <begin position="234"/>
        <end position="260"/>
    </location>
</feature>
<dbReference type="HOGENOM" id="CLU_012893_5_0_9"/>
<dbReference type="InterPro" id="IPR048279">
    <property type="entry name" value="MdtK-like"/>
</dbReference>
<dbReference type="OrthoDB" id="2284972at2"/>
<feature type="transmembrane region" description="Helical" evidence="13">
    <location>
        <begin position="12"/>
        <end position="30"/>
    </location>
</feature>
<dbReference type="GO" id="GO:0015297">
    <property type="term" value="F:antiporter activity"/>
    <property type="evidence" value="ECO:0007669"/>
    <property type="project" value="UniProtKB-KW"/>
</dbReference>
<dbReference type="InterPro" id="IPR050222">
    <property type="entry name" value="MATE_MdtK"/>
</dbReference>
<evidence type="ECO:0000256" key="13">
    <source>
        <dbReference type="SAM" id="Phobius"/>
    </source>
</evidence>
<dbReference type="RefSeq" id="WP_008787680.1">
    <property type="nucleotide sequence ID" value="NZ_AKCB01000001.1"/>
</dbReference>
<protein>
    <recommendedName>
        <fullName evidence="4">Probable multidrug resistance protein NorM</fullName>
    </recommendedName>
    <alternativeName>
        <fullName evidence="12">Multidrug-efflux transporter</fullName>
    </alternativeName>
</protein>
<dbReference type="CDD" id="cd13138">
    <property type="entry name" value="MATE_yoeA_like"/>
    <property type="match status" value="1"/>
</dbReference>
<dbReference type="NCBIfam" id="TIGR00797">
    <property type="entry name" value="matE"/>
    <property type="match status" value="1"/>
</dbReference>
<dbReference type="GO" id="GO:0005886">
    <property type="term" value="C:plasma membrane"/>
    <property type="evidence" value="ECO:0007669"/>
    <property type="project" value="UniProtKB-SubCell"/>
</dbReference>
<accession>E7G726</accession>
<feature type="transmembrane region" description="Helical" evidence="13">
    <location>
        <begin position="92"/>
        <end position="120"/>
    </location>
</feature>
<reference evidence="14 15" key="1">
    <citation type="submission" date="2010-12" db="EMBL/GenBank/DDBJ databases">
        <title>The Genome Sequence of Coprobacillus sp. strain 29_1.</title>
        <authorList>
            <consortium name="The Broad Institute Genome Sequencing Platform"/>
            <person name="Earl A."/>
            <person name="Ward D."/>
            <person name="Feldgarden M."/>
            <person name="Gevers D."/>
            <person name="Daigneault M."/>
            <person name="Sibley C.D."/>
            <person name="White A."/>
            <person name="Strauss J."/>
            <person name="Allen-Vercoe E."/>
            <person name="Young S.K."/>
            <person name="Zeng Q."/>
            <person name="Gargeya S."/>
            <person name="Fitzgerald M."/>
            <person name="Haas B."/>
            <person name="Abouelleil A."/>
            <person name="Alvarado L."/>
            <person name="Arachchi H.M."/>
            <person name="Berlin A."/>
            <person name="Brown A."/>
            <person name="Chapman S.B."/>
            <person name="Chen Z."/>
            <person name="Dunbar C."/>
            <person name="Freedman E."/>
            <person name="Gearin G."/>
            <person name="Gellesch M."/>
            <person name="Goldberg J."/>
            <person name="Griggs A."/>
            <person name="Gujja S."/>
            <person name="Heilman E."/>
            <person name="Heiman D."/>
            <person name="Howarth C."/>
            <person name="Larson L."/>
            <person name="Lui A."/>
            <person name="MacDonald P.J.P."/>
            <person name="Mehta T."/>
            <person name="Montmayeur A."/>
            <person name="Murphy C."/>
            <person name="Neiman D."/>
            <person name="Pearson M."/>
            <person name="Priest M."/>
            <person name="Roberts A."/>
            <person name="Saif S."/>
            <person name="Shea T."/>
            <person name="Shenoy N."/>
            <person name="Sisk P."/>
            <person name="Stolte C."/>
            <person name="Sykes S."/>
            <person name="White J."/>
            <person name="Yandava C."/>
            <person name="Nusbaum C."/>
            <person name="Birren B."/>
        </authorList>
    </citation>
    <scope>NUCLEOTIDE SEQUENCE [LARGE SCALE GENOMIC DNA]</scope>
    <source>
        <strain evidence="14 15">29_1</strain>
    </source>
</reference>
<comment type="similarity">
    <text evidence="3">Belongs to the multi antimicrobial extrusion (MATE) (TC 2.A.66.1) family.</text>
</comment>
<evidence type="ECO:0000313" key="14">
    <source>
        <dbReference type="EMBL" id="EFW06104.1"/>
    </source>
</evidence>
<evidence type="ECO:0000256" key="11">
    <source>
        <dbReference type="ARBA" id="ARBA00023136"/>
    </source>
</evidence>
<feature type="transmembrane region" description="Helical" evidence="13">
    <location>
        <begin position="50"/>
        <end position="71"/>
    </location>
</feature>